<dbReference type="RefSeq" id="WP_378294621.1">
    <property type="nucleotide sequence ID" value="NZ_JBHULE010000022.1"/>
</dbReference>
<accession>A0ABW5LIT2</accession>
<evidence type="ECO:0000256" key="2">
    <source>
        <dbReference type="ARBA" id="ARBA00022475"/>
    </source>
</evidence>
<keyword evidence="2" id="KW-1003">Cell membrane</keyword>
<proteinExistence type="inferred from homology"/>
<evidence type="ECO:0000313" key="9">
    <source>
        <dbReference type="EMBL" id="MFD2564762.1"/>
    </source>
</evidence>
<comment type="similarity">
    <text evidence="6">Belongs to the exbB/tolQ family.</text>
</comment>
<feature type="transmembrane region" description="Helical" evidence="7">
    <location>
        <begin position="108"/>
        <end position="133"/>
    </location>
</feature>
<protein>
    <submittedName>
        <fullName evidence="9">MotA/TolQ/ExbB proton channel family protein</fullName>
    </submittedName>
</protein>
<keyword evidence="10" id="KW-1185">Reference proteome</keyword>
<name>A0ABW5LIT2_9FLAO</name>
<comment type="caution">
    <text evidence="9">The sequence shown here is derived from an EMBL/GenBank/DDBJ whole genome shotgun (WGS) entry which is preliminary data.</text>
</comment>
<keyword evidence="5 7" id="KW-0472">Membrane</keyword>
<evidence type="ECO:0000313" key="10">
    <source>
        <dbReference type="Proteomes" id="UP001597319"/>
    </source>
</evidence>
<evidence type="ECO:0000256" key="7">
    <source>
        <dbReference type="SAM" id="Phobius"/>
    </source>
</evidence>
<evidence type="ECO:0000256" key="4">
    <source>
        <dbReference type="ARBA" id="ARBA00022989"/>
    </source>
</evidence>
<feature type="transmembrane region" description="Helical" evidence="7">
    <location>
        <begin position="64"/>
        <end position="88"/>
    </location>
</feature>
<evidence type="ECO:0000256" key="3">
    <source>
        <dbReference type="ARBA" id="ARBA00022692"/>
    </source>
</evidence>
<evidence type="ECO:0000256" key="6">
    <source>
        <dbReference type="RuleBase" id="RU004057"/>
    </source>
</evidence>
<gene>
    <name evidence="9" type="ORF">ACFSR1_18935</name>
</gene>
<feature type="domain" description="MotA/TolQ/ExbB proton channel" evidence="8">
    <location>
        <begin position="52"/>
        <end position="130"/>
    </location>
</feature>
<reference evidence="10" key="1">
    <citation type="journal article" date="2019" name="Int. J. Syst. Evol. Microbiol.">
        <title>The Global Catalogue of Microorganisms (GCM) 10K type strain sequencing project: providing services to taxonomists for standard genome sequencing and annotation.</title>
        <authorList>
            <consortium name="The Broad Institute Genomics Platform"/>
            <consortium name="The Broad Institute Genome Sequencing Center for Infectious Disease"/>
            <person name="Wu L."/>
            <person name="Ma J."/>
        </authorList>
    </citation>
    <scope>NUCLEOTIDE SEQUENCE [LARGE SCALE GENOMIC DNA]</scope>
    <source>
        <strain evidence="10">KCTC 52274</strain>
    </source>
</reference>
<dbReference type="EMBL" id="JBHULE010000022">
    <property type="protein sequence ID" value="MFD2564762.1"/>
    <property type="molecule type" value="Genomic_DNA"/>
</dbReference>
<evidence type="ECO:0000256" key="5">
    <source>
        <dbReference type="ARBA" id="ARBA00023136"/>
    </source>
</evidence>
<sequence length="138" mass="15501">MISLTMIPLRQPLLFMQFFQRLEEGGMFFMFPILMMLLLVLFLIVRAVIVLKKDKSQLDKNIKLLNSVGLLTLVWGMLGQLIGIVGMFDQVEAVGDISTAMFAGGLKVSALPPIFGFCVFIISRVASIVFTWIQKEEI</sequence>
<comment type="subcellular location">
    <subcellularLocation>
        <location evidence="1">Cell membrane</location>
        <topology evidence="1">Multi-pass membrane protein</topology>
    </subcellularLocation>
    <subcellularLocation>
        <location evidence="6">Membrane</location>
        <topology evidence="6">Multi-pass membrane protein</topology>
    </subcellularLocation>
</comment>
<organism evidence="9 10">
    <name type="scientific">Aquimarina rubra</name>
    <dbReference type="NCBI Taxonomy" id="1920033"/>
    <lineage>
        <taxon>Bacteria</taxon>
        <taxon>Pseudomonadati</taxon>
        <taxon>Bacteroidota</taxon>
        <taxon>Flavobacteriia</taxon>
        <taxon>Flavobacteriales</taxon>
        <taxon>Flavobacteriaceae</taxon>
        <taxon>Aquimarina</taxon>
    </lineage>
</organism>
<dbReference type="InterPro" id="IPR002898">
    <property type="entry name" value="MotA_ExbB_proton_chnl"/>
</dbReference>
<keyword evidence="6" id="KW-0653">Protein transport</keyword>
<evidence type="ECO:0000256" key="1">
    <source>
        <dbReference type="ARBA" id="ARBA00004651"/>
    </source>
</evidence>
<keyword evidence="6" id="KW-0813">Transport</keyword>
<dbReference type="Proteomes" id="UP001597319">
    <property type="component" value="Unassembled WGS sequence"/>
</dbReference>
<keyword evidence="4 7" id="KW-1133">Transmembrane helix</keyword>
<evidence type="ECO:0000259" key="8">
    <source>
        <dbReference type="Pfam" id="PF01618"/>
    </source>
</evidence>
<dbReference type="Pfam" id="PF01618">
    <property type="entry name" value="MotA_ExbB"/>
    <property type="match status" value="1"/>
</dbReference>
<keyword evidence="3 7" id="KW-0812">Transmembrane</keyword>
<feature type="transmembrane region" description="Helical" evidence="7">
    <location>
        <begin position="28"/>
        <end position="52"/>
    </location>
</feature>